<organism evidence="8 9">
    <name type="scientific">Bordetella genomosp. 10</name>
    <dbReference type="NCBI Taxonomy" id="1416804"/>
    <lineage>
        <taxon>Bacteria</taxon>
        <taxon>Pseudomonadati</taxon>
        <taxon>Pseudomonadota</taxon>
        <taxon>Betaproteobacteria</taxon>
        <taxon>Burkholderiales</taxon>
        <taxon>Alcaligenaceae</taxon>
        <taxon>Bordetella</taxon>
    </lineage>
</organism>
<dbReference type="CDD" id="cd03224">
    <property type="entry name" value="ABC_TM1139_LivF_branched"/>
    <property type="match status" value="1"/>
</dbReference>
<dbReference type="PROSITE" id="PS50893">
    <property type="entry name" value="ABC_TRANSPORTER_2"/>
    <property type="match status" value="1"/>
</dbReference>
<accession>A0A261S561</accession>
<dbReference type="PANTHER" id="PTHR43820:SF4">
    <property type="entry name" value="HIGH-AFFINITY BRANCHED-CHAIN AMINO ACID TRANSPORT ATP-BINDING PROTEIN LIVF"/>
    <property type="match status" value="1"/>
</dbReference>
<proteinExistence type="inferred from homology"/>
<dbReference type="GO" id="GO:0016887">
    <property type="term" value="F:ATP hydrolysis activity"/>
    <property type="evidence" value="ECO:0007669"/>
    <property type="project" value="InterPro"/>
</dbReference>
<dbReference type="GO" id="GO:0015807">
    <property type="term" value="P:L-amino acid transport"/>
    <property type="evidence" value="ECO:0007669"/>
    <property type="project" value="TreeGrafter"/>
</dbReference>
<name>A0A261S561_9BORD</name>
<keyword evidence="3" id="KW-1003">Cell membrane</keyword>
<dbReference type="InterPro" id="IPR017871">
    <property type="entry name" value="ABC_transporter-like_CS"/>
</dbReference>
<evidence type="ECO:0000259" key="7">
    <source>
        <dbReference type="PROSITE" id="PS50893"/>
    </source>
</evidence>
<evidence type="ECO:0000256" key="5">
    <source>
        <dbReference type="ARBA" id="ARBA00022840"/>
    </source>
</evidence>
<dbReference type="SMART" id="SM00382">
    <property type="entry name" value="AAA"/>
    <property type="match status" value="1"/>
</dbReference>
<keyword evidence="9" id="KW-1185">Reference proteome</keyword>
<evidence type="ECO:0000256" key="1">
    <source>
        <dbReference type="ARBA" id="ARBA00005417"/>
    </source>
</evidence>
<dbReference type="SUPFAM" id="SSF52540">
    <property type="entry name" value="P-loop containing nucleoside triphosphate hydrolases"/>
    <property type="match status" value="1"/>
</dbReference>
<evidence type="ECO:0000313" key="9">
    <source>
        <dbReference type="Proteomes" id="UP000216020"/>
    </source>
</evidence>
<evidence type="ECO:0000256" key="3">
    <source>
        <dbReference type="ARBA" id="ARBA00022475"/>
    </source>
</evidence>
<dbReference type="PROSITE" id="PS00211">
    <property type="entry name" value="ABC_TRANSPORTER_1"/>
    <property type="match status" value="1"/>
</dbReference>
<comment type="caution">
    <text evidence="8">The sequence shown here is derived from an EMBL/GenBank/DDBJ whole genome shotgun (WGS) entry which is preliminary data.</text>
</comment>
<evidence type="ECO:0000256" key="6">
    <source>
        <dbReference type="ARBA" id="ARBA00022970"/>
    </source>
</evidence>
<dbReference type="GO" id="GO:0005524">
    <property type="term" value="F:ATP binding"/>
    <property type="evidence" value="ECO:0007669"/>
    <property type="project" value="UniProtKB-KW"/>
</dbReference>
<comment type="similarity">
    <text evidence="1">Belongs to the ABC transporter superfamily.</text>
</comment>
<keyword evidence="6" id="KW-0029">Amino-acid transport</keyword>
<feature type="domain" description="ABC transporter" evidence="7">
    <location>
        <begin position="2"/>
        <end position="234"/>
    </location>
</feature>
<dbReference type="InterPro" id="IPR052156">
    <property type="entry name" value="BCAA_Transport_ATP-bd_LivF"/>
</dbReference>
<keyword evidence="5 8" id="KW-0067">ATP-binding</keyword>
<evidence type="ECO:0000313" key="8">
    <source>
        <dbReference type="EMBL" id="OZI32325.1"/>
    </source>
</evidence>
<dbReference type="OrthoDB" id="9776369at2"/>
<keyword evidence="4" id="KW-0547">Nucleotide-binding</keyword>
<dbReference type="Pfam" id="PF00005">
    <property type="entry name" value="ABC_tran"/>
    <property type="match status" value="1"/>
</dbReference>
<dbReference type="RefSeq" id="WP_094856725.1">
    <property type="nucleotide sequence ID" value="NZ_NEVM01000005.1"/>
</dbReference>
<reference evidence="9" key="1">
    <citation type="submission" date="2017-05" db="EMBL/GenBank/DDBJ databases">
        <title>Complete and WGS of Bordetella genogroups.</title>
        <authorList>
            <person name="Spilker T."/>
            <person name="Lipuma J."/>
        </authorList>
    </citation>
    <scope>NUCLEOTIDE SEQUENCE [LARGE SCALE GENOMIC DNA]</scope>
    <source>
        <strain evidence="9">AU16122</strain>
    </source>
</reference>
<dbReference type="EMBL" id="NEVM01000005">
    <property type="protein sequence ID" value="OZI32325.1"/>
    <property type="molecule type" value="Genomic_DNA"/>
</dbReference>
<sequence length="234" mass="25664">MLTIDNLQVGYGHIQGTRDVSLDIEAGETVALIGANGAGKSSTLKAVLGLVRWRAGDIHWEGRSLKGRAPHDILKAGIGFSPEGRRVFAQLSVQENLRVGGYTRPPDQVRARMEQIYGYFPRLKERHRQDAGSLSGGEQQMLAIGRALMSYPRLFLLDEPSLGLAPIIVERIGDILREIQQAENLAIMLAEQNATWALSIAHRGVILEMGRDVDTGSSQSLRESPKIRSAYLGL</sequence>
<dbReference type="AlphaFoldDB" id="A0A261S561"/>
<dbReference type="PANTHER" id="PTHR43820">
    <property type="entry name" value="HIGH-AFFINITY BRANCHED-CHAIN AMINO ACID TRANSPORT ATP-BINDING PROTEIN LIVF"/>
    <property type="match status" value="1"/>
</dbReference>
<gene>
    <name evidence="8" type="ORF">CAL29_17830</name>
</gene>
<dbReference type="Gene3D" id="3.40.50.300">
    <property type="entry name" value="P-loop containing nucleotide triphosphate hydrolases"/>
    <property type="match status" value="1"/>
</dbReference>
<dbReference type="InterPro" id="IPR003593">
    <property type="entry name" value="AAA+_ATPase"/>
</dbReference>
<evidence type="ECO:0000256" key="2">
    <source>
        <dbReference type="ARBA" id="ARBA00022448"/>
    </source>
</evidence>
<dbReference type="GO" id="GO:0015658">
    <property type="term" value="F:branched-chain amino acid transmembrane transporter activity"/>
    <property type="evidence" value="ECO:0007669"/>
    <property type="project" value="TreeGrafter"/>
</dbReference>
<dbReference type="Proteomes" id="UP000216020">
    <property type="component" value="Unassembled WGS sequence"/>
</dbReference>
<evidence type="ECO:0000256" key="4">
    <source>
        <dbReference type="ARBA" id="ARBA00022741"/>
    </source>
</evidence>
<protein>
    <submittedName>
        <fullName evidence="8">ABC transporter ATP-binding protein</fullName>
    </submittedName>
</protein>
<keyword evidence="3" id="KW-0472">Membrane</keyword>
<keyword evidence="2" id="KW-0813">Transport</keyword>
<dbReference type="InterPro" id="IPR027417">
    <property type="entry name" value="P-loop_NTPase"/>
</dbReference>
<dbReference type="InterPro" id="IPR003439">
    <property type="entry name" value="ABC_transporter-like_ATP-bd"/>
</dbReference>